<comment type="caution">
    <text evidence="1">The sequence shown here is derived from an EMBL/GenBank/DDBJ whole genome shotgun (WGS) entry which is preliminary data.</text>
</comment>
<reference evidence="1" key="1">
    <citation type="journal article" date="2023" name="G3 (Bethesda)">
        <title>Whole genome assembly and annotation of the endangered Caribbean coral Acropora cervicornis.</title>
        <authorList>
            <person name="Selwyn J.D."/>
            <person name="Vollmer S.V."/>
        </authorList>
    </citation>
    <scope>NUCLEOTIDE SEQUENCE</scope>
    <source>
        <strain evidence="1">K2</strain>
    </source>
</reference>
<dbReference type="EMBL" id="JARQWQ010000022">
    <property type="protein sequence ID" value="KAK2564571.1"/>
    <property type="molecule type" value="Genomic_DNA"/>
</dbReference>
<protein>
    <submittedName>
        <fullName evidence="1">Uncharacterized protein</fullName>
    </submittedName>
</protein>
<dbReference type="AlphaFoldDB" id="A0AAD9V7V6"/>
<reference evidence="1" key="2">
    <citation type="journal article" date="2023" name="Science">
        <title>Genomic signatures of disease resistance in endangered staghorn corals.</title>
        <authorList>
            <person name="Vollmer S.V."/>
            <person name="Selwyn J.D."/>
            <person name="Despard B.A."/>
            <person name="Roesel C.L."/>
        </authorList>
    </citation>
    <scope>NUCLEOTIDE SEQUENCE</scope>
    <source>
        <strain evidence="1">K2</strain>
    </source>
</reference>
<proteinExistence type="predicted"/>
<dbReference type="Pfam" id="PF03564">
    <property type="entry name" value="DUF1759"/>
    <property type="match status" value="1"/>
</dbReference>
<gene>
    <name evidence="1" type="ORF">P5673_012023</name>
</gene>
<dbReference type="InterPro" id="IPR005312">
    <property type="entry name" value="DUF1759"/>
</dbReference>
<evidence type="ECO:0000313" key="2">
    <source>
        <dbReference type="Proteomes" id="UP001249851"/>
    </source>
</evidence>
<accession>A0AAD9V7V6</accession>
<organism evidence="1 2">
    <name type="scientific">Acropora cervicornis</name>
    <name type="common">Staghorn coral</name>
    <dbReference type="NCBI Taxonomy" id="6130"/>
    <lineage>
        <taxon>Eukaryota</taxon>
        <taxon>Metazoa</taxon>
        <taxon>Cnidaria</taxon>
        <taxon>Anthozoa</taxon>
        <taxon>Hexacorallia</taxon>
        <taxon>Scleractinia</taxon>
        <taxon>Astrocoeniina</taxon>
        <taxon>Acroporidae</taxon>
        <taxon>Acropora</taxon>
    </lineage>
</organism>
<name>A0AAD9V7V6_ACRCE</name>
<sequence length="114" mass="12902">MLTEKLETTKKLDETILEIAKSRELEKEIEDSGEFCDHSCVTSNAESAIAGLPLTADNYKVAIDILMDRFSKPQLLISNYMDALLKLPSVNSVHETKKFKYVNCLTRLKSTFEV</sequence>
<evidence type="ECO:0000313" key="1">
    <source>
        <dbReference type="EMBL" id="KAK2564571.1"/>
    </source>
</evidence>
<keyword evidence="2" id="KW-1185">Reference proteome</keyword>
<dbReference type="Proteomes" id="UP001249851">
    <property type="component" value="Unassembled WGS sequence"/>
</dbReference>